<reference evidence="3 4" key="1">
    <citation type="submission" date="2020-01" db="EMBL/GenBank/DDBJ databases">
        <authorList>
            <person name="Deng T."/>
        </authorList>
    </citation>
    <scope>NUCLEOTIDE SEQUENCE [LARGE SCALE GENOMIC DNA]</scope>
    <source>
        <strain evidence="3 4">5221</strain>
    </source>
</reference>
<protein>
    <submittedName>
        <fullName evidence="3">Thioesterase family protein</fullName>
    </submittedName>
</protein>
<evidence type="ECO:0000259" key="2">
    <source>
        <dbReference type="Pfam" id="PF20789"/>
    </source>
</evidence>
<evidence type="ECO:0000313" key="4">
    <source>
        <dbReference type="Proteomes" id="UP000469215"/>
    </source>
</evidence>
<dbReference type="Pfam" id="PF20789">
    <property type="entry name" value="4HBT_3C"/>
    <property type="match status" value="1"/>
</dbReference>
<accession>A0A6N9H507</accession>
<dbReference type="InterPro" id="IPR042171">
    <property type="entry name" value="Acyl-CoA_hotdog"/>
</dbReference>
<name>A0A6N9H507_9MICO</name>
<dbReference type="Proteomes" id="UP000469215">
    <property type="component" value="Unassembled WGS sequence"/>
</dbReference>
<gene>
    <name evidence="3" type="ORF">GSY69_03760</name>
</gene>
<dbReference type="InterPro" id="IPR049449">
    <property type="entry name" value="TesB_ACOT8-like_N"/>
</dbReference>
<dbReference type="Gene3D" id="2.40.160.210">
    <property type="entry name" value="Acyl-CoA thioesterase, double hotdog domain"/>
    <property type="match status" value="1"/>
</dbReference>
<proteinExistence type="predicted"/>
<evidence type="ECO:0000313" key="3">
    <source>
        <dbReference type="EMBL" id="MYM19110.1"/>
    </source>
</evidence>
<feature type="domain" description="Acyl-CoA thioesterase-like C-terminal" evidence="2">
    <location>
        <begin position="151"/>
        <end position="268"/>
    </location>
</feature>
<keyword evidence="4" id="KW-1185">Reference proteome</keyword>
<dbReference type="InterPro" id="IPR049450">
    <property type="entry name" value="ACOT8-like_C"/>
</dbReference>
<dbReference type="AlphaFoldDB" id="A0A6N9H507"/>
<dbReference type="EMBL" id="WWEQ01000010">
    <property type="protein sequence ID" value="MYM19110.1"/>
    <property type="molecule type" value="Genomic_DNA"/>
</dbReference>
<comment type="caution">
    <text evidence="3">The sequence shown here is derived from an EMBL/GenBank/DDBJ whole genome shotgun (WGS) entry which is preliminary data.</text>
</comment>
<feature type="domain" description="Acyl-CoA thioesterase-like N-terminal HotDog" evidence="1">
    <location>
        <begin position="20"/>
        <end position="102"/>
    </location>
</feature>
<organism evidence="3 4">
    <name type="scientific">Brevibacterium rongguiense</name>
    <dbReference type="NCBI Taxonomy" id="2695267"/>
    <lineage>
        <taxon>Bacteria</taxon>
        <taxon>Bacillati</taxon>
        <taxon>Actinomycetota</taxon>
        <taxon>Actinomycetes</taxon>
        <taxon>Micrococcales</taxon>
        <taxon>Brevibacteriaceae</taxon>
        <taxon>Brevibacterium</taxon>
    </lineage>
</organism>
<evidence type="ECO:0000259" key="1">
    <source>
        <dbReference type="Pfam" id="PF13622"/>
    </source>
</evidence>
<sequence length="272" mass="28547">MSSFYSQLDDAVYASHPATAGPWSAEAQHAGPPSALLARAIERHEPREGMRLADFRADILGPIPVAPLEVSARTLRGGRSMELIEATASAGGRPVLAARGWRILRASADFPPLPADGAAAVAGSGPRRTALELPPASATLEGSLIPGAHEDGYLAAVEWRFTTGGPGSGGVAEVWGRQLIDLVEGEEPDAFQRALVLADSAGGVTFTLDPRRHRYINCDISVSLHRDPEGEWLRMSAESIASPGHGGLVRNVLADGRGEVGIGVQTMVAQEL</sequence>
<dbReference type="Pfam" id="PF13622">
    <property type="entry name" value="4HBT_3"/>
    <property type="match status" value="1"/>
</dbReference>
<dbReference type="RefSeq" id="WP_160952547.1">
    <property type="nucleotide sequence ID" value="NZ_WWEQ01000010.1"/>
</dbReference>